<name>A0A820QN79_9BILA</name>
<organism evidence="1 2">
    <name type="scientific">Adineta steineri</name>
    <dbReference type="NCBI Taxonomy" id="433720"/>
    <lineage>
        <taxon>Eukaryota</taxon>
        <taxon>Metazoa</taxon>
        <taxon>Spiralia</taxon>
        <taxon>Gnathifera</taxon>
        <taxon>Rotifera</taxon>
        <taxon>Eurotatoria</taxon>
        <taxon>Bdelloidea</taxon>
        <taxon>Adinetida</taxon>
        <taxon>Adinetidae</taxon>
        <taxon>Adineta</taxon>
    </lineage>
</organism>
<dbReference type="PANTHER" id="PTHR19871">
    <property type="entry name" value="BETA TRANSDUCIN-RELATED PROTEIN"/>
    <property type="match status" value="1"/>
</dbReference>
<protein>
    <submittedName>
        <fullName evidence="1">Uncharacterized protein</fullName>
    </submittedName>
</protein>
<dbReference type="PANTHER" id="PTHR19871:SF14">
    <property type="entry name" value="DUF4062 DOMAIN-CONTAINING PROTEIN"/>
    <property type="match status" value="1"/>
</dbReference>
<evidence type="ECO:0000313" key="2">
    <source>
        <dbReference type="Proteomes" id="UP000663868"/>
    </source>
</evidence>
<reference evidence="1" key="1">
    <citation type="submission" date="2021-02" db="EMBL/GenBank/DDBJ databases">
        <authorList>
            <person name="Nowell W R."/>
        </authorList>
    </citation>
    <scope>NUCLEOTIDE SEQUENCE</scope>
</reference>
<gene>
    <name evidence="1" type="ORF">KXQ929_LOCUS52225</name>
</gene>
<comment type="caution">
    <text evidence="1">The sequence shown here is derived from an EMBL/GenBank/DDBJ whole genome shotgun (WGS) entry which is preliminary data.</text>
</comment>
<dbReference type="EMBL" id="CAJOBB010027243">
    <property type="protein sequence ID" value="CAF4421590.1"/>
    <property type="molecule type" value="Genomic_DNA"/>
</dbReference>
<feature type="non-terminal residue" evidence="1">
    <location>
        <position position="130"/>
    </location>
</feature>
<accession>A0A820QN79</accession>
<sequence length="130" mass="15187">DFSNPFVETAIDAKFFDSSKNERITNSINQLKAHCEKVTPPTQFKKFLVPWKSGGLNITNDQSHQEYMDEFCKFLSMTIMEMIEKTCRKMSSTTLSSFHEDLLHHGLFCQEKNNFFFGREELLANVYSRI</sequence>
<feature type="non-terminal residue" evidence="1">
    <location>
        <position position="1"/>
    </location>
</feature>
<proteinExistence type="predicted"/>
<dbReference type="InterPro" id="IPR052752">
    <property type="entry name" value="NACHT-WD_repeat"/>
</dbReference>
<evidence type="ECO:0000313" key="1">
    <source>
        <dbReference type="EMBL" id="CAF4421590.1"/>
    </source>
</evidence>
<dbReference type="Proteomes" id="UP000663868">
    <property type="component" value="Unassembled WGS sequence"/>
</dbReference>
<dbReference type="AlphaFoldDB" id="A0A820QN79"/>